<evidence type="ECO:0000256" key="8">
    <source>
        <dbReference type="ARBA" id="ARBA00033262"/>
    </source>
</evidence>
<evidence type="ECO:0000313" key="12">
    <source>
        <dbReference type="EMBL" id="AKL90509.1"/>
    </source>
</evidence>
<reference evidence="12" key="2">
    <citation type="journal article" date="2015" name="Curr. Biol.">
        <title>African Lungfish Reveal the Evolutionary Origins of Organized Mucosal Lymphoid Tissue in Vertebrates.</title>
        <authorList>
            <person name="Tacchi L."/>
            <person name="Larragoite E.T."/>
            <person name="Munoz P."/>
            <person name="Amemiya C.T."/>
            <person name="Salinas I."/>
        </authorList>
    </citation>
    <scope>NUCLEOTIDE SEQUENCE</scope>
</reference>
<dbReference type="SUPFAM" id="SSF49842">
    <property type="entry name" value="TNF-like"/>
    <property type="match status" value="1"/>
</dbReference>
<name>A0A0M3MZE9_PRODO</name>
<evidence type="ECO:0000256" key="5">
    <source>
        <dbReference type="ARBA" id="ARBA00023136"/>
    </source>
</evidence>
<comment type="subcellular location">
    <subcellularLocation>
        <location evidence="1">Membrane</location>
        <topology evidence="1">Single-pass type II membrane protein</topology>
    </subcellularLocation>
</comment>
<dbReference type="GO" id="GO:0005125">
    <property type="term" value="F:cytokine activity"/>
    <property type="evidence" value="ECO:0007669"/>
    <property type="project" value="UniProtKB-KW"/>
</dbReference>
<evidence type="ECO:0000313" key="11">
    <source>
        <dbReference type="EMBL" id="AKL90404.1"/>
    </source>
</evidence>
<evidence type="ECO:0000256" key="6">
    <source>
        <dbReference type="ARBA" id="ARBA00023180"/>
    </source>
</evidence>
<evidence type="ECO:0000256" key="4">
    <source>
        <dbReference type="ARBA" id="ARBA00022514"/>
    </source>
</evidence>
<evidence type="ECO:0000259" key="10">
    <source>
        <dbReference type="PROSITE" id="PS50049"/>
    </source>
</evidence>
<keyword evidence="6" id="KW-0325">Glycoprotein</keyword>
<dbReference type="PRINTS" id="PR01234">
    <property type="entry name" value="TNECROSISFCT"/>
</dbReference>
<keyword evidence="4" id="KW-0202">Cytokine</keyword>
<dbReference type="GO" id="GO:0005164">
    <property type="term" value="F:tumor necrosis factor receptor binding"/>
    <property type="evidence" value="ECO:0007669"/>
    <property type="project" value="InterPro"/>
</dbReference>
<dbReference type="PRINTS" id="PR01237">
    <property type="entry name" value="TNFC"/>
</dbReference>
<dbReference type="GO" id="GO:0005615">
    <property type="term" value="C:extracellular space"/>
    <property type="evidence" value="ECO:0007669"/>
    <property type="project" value="UniProtKB-KW"/>
</dbReference>
<dbReference type="InterPro" id="IPR008983">
    <property type="entry name" value="Tumour_necrosis_fac-like_dom"/>
</dbReference>
<dbReference type="InterPro" id="IPR006053">
    <property type="entry name" value="TNF"/>
</dbReference>
<dbReference type="InterPro" id="IPR006052">
    <property type="entry name" value="TNF_dom"/>
</dbReference>
<keyword evidence="9" id="KW-1133">Transmembrane helix</keyword>
<dbReference type="CDD" id="cd00184">
    <property type="entry name" value="TNF"/>
    <property type="match status" value="1"/>
</dbReference>
<dbReference type="PANTHER" id="PTHR11471:SF29">
    <property type="entry name" value="LYMPHOTOXIN-BETA"/>
    <property type="match status" value="1"/>
</dbReference>
<feature type="domain" description="THD" evidence="10">
    <location>
        <begin position="79"/>
        <end position="227"/>
    </location>
</feature>
<dbReference type="AlphaFoldDB" id="A0A0M3MZE9"/>
<dbReference type="PANTHER" id="PTHR11471">
    <property type="entry name" value="TUMOR NECROSIS FACTOR FAMILY MEMBER"/>
    <property type="match status" value="1"/>
</dbReference>
<evidence type="ECO:0000256" key="7">
    <source>
        <dbReference type="ARBA" id="ARBA00030168"/>
    </source>
</evidence>
<keyword evidence="5 9" id="KW-0472">Membrane</keyword>
<proteinExistence type="evidence at transcript level"/>
<accession>A0A0M3MZE9</accession>
<feature type="transmembrane region" description="Helical" evidence="9">
    <location>
        <begin position="15"/>
        <end position="39"/>
    </location>
</feature>
<dbReference type="PROSITE" id="PS50049">
    <property type="entry name" value="THD_2"/>
    <property type="match status" value="1"/>
</dbReference>
<dbReference type="EMBL" id="KM396890">
    <property type="protein sequence ID" value="AKL90404.1"/>
    <property type="molecule type" value="mRNA"/>
</dbReference>
<organism evidence="12">
    <name type="scientific">Protopterus dolloi</name>
    <name type="common">Slender lungfish</name>
    <dbReference type="NCBI Taxonomy" id="27779"/>
    <lineage>
        <taxon>Eukaryota</taxon>
        <taxon>Metazoa</taxon>
        <taxon>Chordata</taxon>
        <taxon>Craniata</taxon>
        <taxon>Vertebrata</taxon>
        <taxon>Euteleostomi</taxon>
        <taxon>Dipnomorpha</taxon>
        <taxon>Ceratodontiformes</taxon>
        <taxon>Lepidosirenoidei</taxon>
        <taxon>Protopteridae</taxon>
        <taxon>Protopterus</taxon>
    </lineage>
</organism>
<evidence type="ECO:0000256" key="9">
    <source>
        <dbReference type="SAM" id="Phobius"/>
    </source>
</evidence>
<sequence length="228" mass="25346">MQSQEKKESSGSRTAVVICAVVVTLLLSVPTTALLSLYFTRDNAKQNASVQQIHDENSTHEKLSGSVNPSWMKVNAEKPAAHLIGVAPKNKTLVHTHRIQWQSTAGHAFIRNEIQYSPSHSIVIPQQGLYYVYCQVGFRGKGCHKGIPFTLTNQVFHEHDSYPQPILLLAGIETVCGNEQFAKTWYTALTQGALVHLDKNHHLYVNVSHPLLVNYEDGKTFFGAVQIS</sequence>
<protein>
    <recommendedName>
        <fullName evidence="3">Lymphotoxin-beta</fullName>
    </recommendedName>
    <alternativeName>
        <fullName evidence="7">Tumor necrosis factor C</fullName>
    </alternativeName>
    <alternativeName>
        <fullName evidence="8">Tumor necrosis factor ligand superfamily member 3</fullName>
    </alternativeName>
</protein>
<dbReference type="Gene3D" id="2.60.120.40">
    <property type="match status" value="1"/>
</dbReference>
<dbReference type="Pfam" id="PF00229">
    <property type="entry name" value="TNF"/>
    <property type="match status" value="1"/>
</dbReference>
<keyword evidence="9" id="KW-0812">Transmembrane</keyword>
<comment type="similarity">
    <text evidence="2">Belongs to the tumor necrosis factor family.</text>
</comment>
<evidence type="ECO:0000256" key="3">
    <source>
        <dbReference type="ARBA" id="ARBA00017745"/>
    </source>
</evidence>
<dbReference type="EMBL" id="KP297840">
    <property type="protein sequence ID" value="AKL90509.1"/>
    <property type="molecule type" value="mRNA"/>
</dbReference>
<dbReference type="GO" id="GO:0006955">
    <property type="term" value="P:immune response"/>
    <property type="evidence" value="ECO:0007669"/>
    <property type="project" value="InterPro"/>
</dbReference>
<dbReference type="SMART" id="SM00207">
    <property type="entry name" value="TNF"/>
    <property type="match status" value="1"/>
</dbReference>
<dbReference type="GO" id="GO:0016020">
    <property type="term" value="C:membrane"/>
    <property type="evidence" value="ECO:0007669"/>
    <property type="project" value="UniProtKB-SubCell"/>
</dbReference>
<evidence type="ECO:0000256" key="1">
    <source>
        <dbReference type="ARBA" id="ARBA00004606"/>
    </source>
</evidence>
<dbReference type="InterPro" id="IPR002961">
    <property type="entry name" value="TNF_C"/>
</dbReference>
<reference evidence="11" key="1">
    <citation type="submission" date="2014-08" db="EMBL/GenBank/DDBJ databases">
        <title>African lungfish nasopharynx-associated lymphoid tissue reveals the conserved principles of genesis and organization of mucosal lymphoid tissue in vertebrates.</title>
        <authorList>
            <person name="Tacchi L."/>
            <person name="Salinas I."/>
        </authorList>
    </citation>
    <scope>NUCLEOTIDE SEQUENCE</scope>
</reference>
<evidence type="ECO:0000256" key="2">
    <source>
        <dbReference type="ARBA" id="ARBA00008670"/>
    </source>
</evidence>